<sequence>MMKKISRLSIREQLTLNILWFSINLQYAALLPVVIPTQILLFVTPGKVGDAQQALFLSWLSTVASVVSLGMPPLVGTLSDHTTGKLGRRRPYIAIGGLFLIASTPFLVLSNSILIFLLGLSLLHLGNNVLTPAYQSLVPDQVPEEQRGEASGYVGAMTILGNVASLGLAALLLGGINQNAYSKSVIHENASIYYIVGAAALVVAIIITIVFVKEKPLVPDQHVIEEEAGEKFLTKFARWFAHGWNAPWHSYNFVVVFLTRSAIMLGLALFMTYVEYYFARVQHVTNFVQITALVAVLALGGGVVSGVVFGVLSDHLKRRAPVVCVATFCMSLTSIAFVVVPANLINWLWPLGALFGLGYGAYTSVDWALSVDALPSLKEAGEDLGVWNATMNLPAIIAPLIGSLIINTSDKFGQIELGYRLVFLVASLFLIVAAVAVLFVREQQMTSNLPQGRDSK</sequence>
<proteinExistence type="predicted"/>
<dbReference type="OrthoDB" id="9796441at2"/>
<feature type="transmembrane region" description="Helical" evidence="5">
    <location>
        <begin position="418"/>
        <end position="440"/>
    </location>
</feature>
<feature type="transmembrane region" description="Helical" evidence="5">
    <location>
        <begin position="347"/>
        <end position="365"/>
    </location>
</feature>
<dbReference type="PANTHER" id="PTHR23528">
    <property type="match status" value="1"/>
</dbReference>
<protein>
    <submittedName>
        <fullName evidence="7">MFS transporter</fullName>
    </submittedName>
</protein>
<dbReference type="SUPFAM" id="SSF103473">
    <property type="entry name" value="MFS general substrate transporter"/>
    <property type="match status" value="1"/>
</dbReference>
<evidence type="ECO:0000259" key="6">
    <source>
        <dbReference type="PROSITE" id="PS50850"/>
    </source>
</evidence>
<dbReference type="AlphaFoldDB" id="A0A4P6JPT8"/>
<feature type="transmembrane region" description="Helical" evidence="5">
    <location>
        <begin position="385"/>
        <end position="406"/>
    </location>
</feature>
<dbReference type="GO" id="GO:0005886">
    <property type="term" value="C:plasma membrane"/>
    <property type="evidence" value="ECO:0007669"/>
    <property type="project" value="UniProtKB-SubCell"/>
</dbReference>
<keyword evidence="8" id="KW-1185">Reference proteome</keyword>
<evidence type="ECO:0000313" key="7">
    <source>
        <dbReference type="EMBL" id="QBD77407.1"/>
    </source>
</evidence>
<feature type="transmembrane region" description="Helical" evidence="5">
    <location>
        <begin position="290"/>
        <end position="313"/>
    </location>
</feature>
<feature type="domain" description="Major facilitator superfamily (MFS) profile" evidence="6">
    <location>
        <begin position="1"/>
        <end position="445"/>
    </location>
</feature>
<dbReference type="KEGG" id="kbs:EPA93_15975"/>
<feature type="transmembrane region" description="Helical" evidence="5">
    <location>
        <begin position="153"/>
        <end position="173"/>
    </location>
</feature>
<evidence type="ECO:0000256" key="1">
    <source>
        <dbReference type="ARBA" id="ARBA00004651"/>
    </source>
</evidence>
<evidence type="ECO:0000256" key="4">
    <source>
        <dbReference type="ARBA" id="ARBA00023136"/>
    </source>
</evidence>
<keyword evidence="2 5" id="KW-0812">Transmembrane</keyword>
<dbReference type="InterPro" id="IPR011701">
    <property type="entry name" value="MFS"/>
</dbReference>
<feature type="transmembrane region" description="Helical" evidence="5">
    <location>
        <begin position="193"/>
        <end position="212"/>
    </location>
</feature>
<organism evidence="7 8">
    <name type="scientific">Ktedonosporobacter rubrisoli</name>
    <dbReference type="NCBI Taxonomy" id="2509675"/>
    <lineage>
        <taxon>Bacteria</taxon>
        <taxon>Bacillati</taxon>
        <taxon>Chloroflexota</taxon>
        <taxon>Ktedonobacteria</taxon>
        <taxon>Ktedonobacterales</taxon>
        <taxon>Ktedonosporobacteraceae</taxon>
        <taxon>Ktedonosporobacter</taxon>
    </lineage>
</organism>
<dbReference type="RefSeq" id="WP_129888464.1">
    <property type="nucleotide sequence ID" value="NZ_CP035758.1"/>
</dbReference>
<comment type="subcellular location">
    <subcellularLocation>
        <location evidence="1">Cell membrane</location>
        <topology evidence="1">Multi-pass membrane protein</topology>
    </subcellularLocation>
</comment>
<feature type="transmembrane region" description="Helical" evidence="5">
    <location>
        <begin position="253"/>
        <end position="278"/>
    </location>
</feature>
<feature type="transmembrane region" description="Helical" evidence="5">
    <location>
        <begin position="319"/>
        <end position="340"/>
    </location>
</feature>
<name>A0A4P6JPT8_KTERU</name>
<gene>
    <name evidence="7" type="ORF">EPA93_15975</name>
</gene>
<dbReference type="Pfam" id="PF07690">
    <property type="entry name" value="MFS_1"/>
    <property type="match status" value="1"/>
</dbReference>
<evidence type="ECO:0000256" key="2">
    <source>
        <dbReference type="ARBA" id="ARBA00022692"/>
    </source>
</evidence>
<dbReference type="PROSITE" id="PS50850">
    <property type="entry name" value="MFS"/>
    <property type="match status" value="1"/>
</dbReference>
<feature type="transmembrane region" description="Helical" evidence="5">
    <location>
        <begin position="56"/>
        <end position="79"/>
    </location>
</feature>
<feature type="transmembrane region" description="Helical" evidence="5">
    <location>
        <begin position="21"/>
        <end position="44"/>
    </location>
</feature>
<evidence type="ECO:0000256" key="5">
    <source>
        <dbReference type="SAM" id="Phobius"/>
    </source>
</evidence>
<reference evidence="7 8" key="1">
    <citation type="submission" date="2019-01" db="EMBL/GenBank/DDBJ databases">
        <title>Ktedonosporobacter rubrisoli SCAWS-G2.</title>
        <authorList>
            <person name="Huang Y."/>
            <person name="Yan B."/>
        </authorList>
    </citation>
    <scope>NUCLEOTIDE SEQUENCE [LARGE SCALE GENOMIC DNA]</scope>
    <source>
        <strain evidence="7 8">SCAWS-G2</strain>
    </source>
</reference>
<dbReference type="GO" id="GO:0022857">
    <property type="term" value="F:transmembrane transporter activity"/>
    <property type="evidence" value="ECO:0007669"/>
    <property type="project" value="InterPro"/>
</dbReference>
<evidence type="ECO:0000256" key="3">
    <source>
        <dbReference type="ARBA" id="ARBA00022989"/>
    </source>
</evidence>
<dbReference type="PANTHER" id="PTHR23528:SF1">
    <property type="entry name" value="MAJOR FACILITATOR SUPERFAMILY (MFS) PROFILE DOMAIN-CONTAINING PROTEIN"/>
    <property type="match status" value="1"/>
</dbReference>
<dbReference type="EMBL" id="CP035758">
    <property type="protein sequence ID" value="QBD77407.1"/>
    <property type="molecule type" value="Genomic_DNA"/>
</dbReference>
<dbReference type="InterPro" id="IPR020846">
    <property type="entry name" value="MFS_dom"/>
</dbReference>
<keyword evidence="4 5" id="KW-0472">Membrane</keyword>
<dbReference type="Proteomes" id="UP000290365">
    <property type="component" value="Chromosome"/>
</dbReference>
<evidence type="ECO:0000313" key="8">
    <source>
        <dbReference type="Proteomes" id="UP000290365"/>
    </source>
</evidence>
<dbReference type="InterPro" id="IPR036259">
    <property type="entry name" value="MFS_trans_sf"/>
</dbReference>
<keyword evidence="3 5" id="KW-1133">Transmembrane helix</keyword>
<dbReference type="Gene3D" id="1.20.1250.20">
    <property type="entry name" value="MFS general substrate transporter like domains"/>
    <property type="match status" value="2"/>
</dbReference>
<feature type="transmembrane region" description="Helical" evidence="5">
    <location>
        <begin position="91"/>
        <end position="120"/>
    </location>
</feature>
<accession>A0A4P6JPT8</accession>